<proteinExistence type="predicted"/>
<dbReference type="NCBIfam" id="NF047832">
    <property type="entry name" value="caspase_w_EACC1"/>
    <property type="match status" value="1"/>
</dbReference>
<keyword evidence="3" id="KW-1185">Reference proteome</keyword>
<dbReference type="PANTHER" id="PTHR22576">
    <property type="entry name" value="MUCOSA ASSOCIATED LYMPHOID TISSUE LYMPHOMA TRANSLOCATION PROTEIN 1/PARACASPASE"/>
    <property type="match status" value="1"/>
</dbReference>
<dbReference type="InterPro" id="IPR029030">
    <property type="entry name" value="Caspase-like_dom_sf"/>
</dbReference>
<dbReference type="RefSeq" id="WP_323262605.1">
    <property type="nucleotide sequence ID" value="NZ_JAYGIE010000088.1"/>
</dbReference>
<gene>
    <name evidence="2" type="ORF">VB774_17155</name>
</gene>
<dbReference type="PROSITE" id="PS00018">
    <property type="entry name" value="EF_HAND_1"/>
    <property type="match status" value="1"/>
</dbReference>
<dbReference type="SUPFAM" id="SSF52129">
    <property type="entry name" value="Caspase-like"/>
    <property type="match status" value="1"/>
</dbReference>
<dbReference type="InterPro" id="IPR018247">
    <property type="entry name" value="EF_Hand_1_Ca_BS"/>
</dbReference>
<dbReference type="InterPro" id="IPR052039">
    <property type="entry name" value="Caspase-related_regulators"/>
</dbReference>
<dbReference type="Pfam" id="PF00656">
    <property type="entry name" value="Peptidase_C14"/>
    <property type="match status" value="1"/>
</dbReference>
<accession>A0ABU5TP63</accession>
<evidence type="ECO:0000313" key="3">
    <source>
        <dbReference type="Proteomes" id="UP001301388"/>
    </source>
</evidence>
<comment type="caution">
    <text evidence="2">The sequence shown here is derived from an EMBL/GenBank/DDBJ whole genome shotgun (WGS) entry which is preliminary data.</text>
</comment>
<evidence type="ECO:0000313" key="2">
    <source>
        <dbReference type="EMBL" id="MEA5479353.1"/>
    </source>
</evidence>
<organism evidence="2 3">
    <name type="scientific">Pseudanabaena galeata UHCC 0370</name>
    <dbReference type="NCBI Taxonomy" id="3110310"/>
    <lineage>
        <taxon>Bacteria</taxon>
        <taxon>Bacillati</taxon>
        <taxon>Cyanobacteriota</taxon>
        <taxon>Cyanophyceae</taxon>
        <taxon>Pseudanabaenales</taxon>
        <taxon>Pseudanabaenaceae</taxon>
        <taxon>Pseudanabaena</taxon>
    </lineage>
</organism>
<feature type="domain" description="Peptidase C14 caspase" evidence="1">
    <location>
        <begin position="3"/>
        <end position="222"/>
    </location>
</feature>
<dbReference type="InterPro" id="IPR011600">
    <property type="entry name" value="Pept_C14_caspase"/>
</dbReference>
<dbReference type="PANTHER" id="PTHR22576:SF37">
    <property type="entry name" value="MUCOSA-ASSOCIATED LYMPHOID TISSUE LYMPHOMA TRANSLOCATION PROTEIN 1"/>
    <property type="match status" value="1"/>
</dbReference>
<dbReference type="Proteomes" id="UP001301388">
    <property type="component" value="Unassembled WGS sequence"/>
</dbReference>
<dbReference type="EMBL" id="JAYGIE010000088">
    <property type="protein sequence ID" value="MEA5479353.1"/>
    <property type="molecule type" value="Genomic_DNA"/>
</dbReference>
<evidence type="ECO:0000259" key="1">
    <source>
        <dbReference type="Pfam" id="PF00656"/>
    </source>
</evidence>
<dbReference type="Gene3D" id="3.40.50.1460">
    <property type="match status" value="1"/>
</dbReference>
<sequence length="275" mass="30451">MAKVALLIGVSEYEVGLNPLPAAAKDVVALERILKDSEMGEFDEVKILTNPEPQTMQYEVETLFSGRSKDDLVLLFFSGHGIKDDNNNLYFATRITRKSAKGDLIRSTAVPARFVHEVMNNSRAKRQAIILDCCFSGAFDPSLQSKDDGSVDLQGQLGAEGRVVLTSSSSTQYSFEQQDSDLSLYTRYLIEGIESGAGDLDEDGKISVQELHEYASSKVRETAPSMTPKLIILKDMGFEIVLAKAKVTDPKLRYRRQVARYSRRGSISIIGRTIL</sequence>
<name>A0ABU5TP63_9CYAN</name>
<reference evidence="2 3" key="1">
    <citation type="submission" date="2023-12" db="EMBL/GenBank/DDBJ databases">
        <title>Baltic Sea Cyanobacteria.</title>
        <authorList>
            <person name="Delbaje E."/>
            <person name="Fewer D.P."/>
            <person name="Shishido T.K."/>
        </authorList>
    </citation>
    <scope>NUCLEOTIDE SEQUENCE [LARGE SCALE GENOMIC DNA]</scope>
    <source>
        <strain evidence="2 3">UHCC 0370</strain>
    </source>
</reference>
<protein>
    <submittedName>
        <fullName evidence="2">Caspase family protein</fullName>
    </submittedName>
</protein>